<dbReference type="AlphaFoldDB" id="A0A484L9E6"/>
<name>A0A484L9E6_9ASTE</name>
<sequence>MLQQKPDPYMPNGTHPEAHKVQSKNNHSTIHPRNQRSKQKRIANEQNLPCVDLRIFKIKLQKQQIAGAWLPRTKSTRRGCLVGRRCCISGSGLKNGEREQGFAASLSLKEY</sequence>
<dbReference type="EMBL" id="OOIL02001116">
    <property type="protein sequence ID" value="VFQ72864.1"/>
    <property type="molecule type" value="Genomic_DNA"/>
</dbReference>
<accession>A0A484L9E6</accession>
<evidence type="ECO:0000313" key="3">
    <source>
        <dbReference type="Proteomes" id="UP000595140"/>
    </source>
</evidence>
<protein>
    <submittedName>
        <fullName evidence="2">Uncharacterized protein</fullName>
    </submittedName>
</protein>
<gene>
    <name evidence="2" type="ORF">CCAM_LOCUS14640</name>
</gene>
<feature type="region of interest" description="Disordered" evidence="1">
    <location>
        <begin position="1"/>
        <end position="44"/>
    </location>
</feature>
<proteinExistence type="predicted"/>
<reference evidence="2 3" key="1">
    <citation type="submission" date="2018-04" db="EMBL/GenBank/DDBJ databases">
        <authorList>
            <person name="Vogel A."/>
        </authorList>
    </citation>
    <scope>NUCLEOTIDE SEQUENCE [LARGE SCALE GENOMIC DNA]</scope>
</reference>
<keyword evidence="3" id="KW-1185">Reference proteome</keyword>
<dbReference type="Proteomes" id="UP000595140">
    <property type="component" value="Unassembled WGS sequence"/>
</dbReference>
<evidence type="ECO:0000256" key="1">
    <source>
        <dbReference type="SAM" id="MobiDB-lite"/>
    </source>
</evidence>
<feature type="compositionally biased region" description="Polar residues" evidence="1">
    <location>
        <begin position="23"/>
        <end position="32"/>
    </location>
</feature>
<evidence type="ECO:0000313" key="2">
    <source>
        <dbReference type="EMBL" id="VFQ72864.1"/>
    </source>
</evidence>
<organism evidence="2 3">
    <name type="scientific">Cuscuta campestris</name>
    <dbReference type="NCBI Taxonomy" id="132261"/>
    <lineage>
        <taxon>Eukaryota</taxon>
        <taxon>Viridiplantae</taxon>
        <taxon>Streptophyta</taxon>
        <taxon>Embryophyta</taxon>
        <taxon>Tracheophyta</taxon>
        <taxon>Spermatophyta</taxon>
        <taxon>Magnoliopsida</taxon>
        <taxon>eudicotyledons</taxon>
        <taxon>Gunneridae</taxon>
        <taxon>Pentapetalae</taxon>
        <taxon>asterids</taxon>
        <taxon>lamiids</taxon>
        <taxon>Solanales</taxon>
        <taxon>Convolvulaceae</taxon>
        <taxon>Cuscuteae</taxon>
        <taxon>Cuscuta</taxon>
        <taxon>Cuscuta subgen. Grammica</taxon>
        <taxon>Cuscuta sect. Cleistogrammica</taxon>
    </lineage>
</organism>